<dbReference type="InterPro" id="IPR002645">
    <property type="entry name" value="STAS_dom"/>
</dbReference>
<dbReference type="SUPFAM" id="SSF52091">
    <property type="entry name" value="SpoIIaa-like"/>
    <property type="match status" value="1"/>
</dbReference>
<feature type="transmembrane region" description="Helical" evidence="5">
    <location>
        <begin position="406"/>
        <end position="423"/>
    </location>
</feature>
<keyword evidence="8" id="KW-1185">Reference proteome</keyword>
<proteinExistence type="predicted"/>
<dbReference type="GO" id="GO:0016020">
    <property type="term" value="C:membrane"/>
    <property type="evidence" value="ECO:0007669"/>
    <property type="project" value="UniProtKB-SubCell"/>
</dbReference>
<feature type="transmembrane region" description="Helical" evidence="5">
    <location>
        <begin position="106"/>
        <end position="131"/>
    </location>
</feature>
<evidence type="ECO:0000256" key="1">
    <source>
        <dbReference type="ARBA" id="ARBA00004141"/>
    </source>
</evidence>
<dbReference type="NCBIfam" id="TIGR00815">
    <property type="entry name" value="sulP"/>
    <property type="match status" value="1"/>
</dbReference>
<feature type="transmembrane region" description="Helical" evidence="5">
    <location>
        <begin position="254"/>
        <end position="275"/>
    </location>
</feature>
<dbReference type="PROSITE" id="PS50801">
    <property type="entry name" value="STAS"/>
    <property type="match status" value="1"/>
</dbReference>
<feature type="domain" description="STAS" evidence="6">
    <location>
        <begin position="454"/>
        <end position="560"/>
    </location>
</feature>
<feature type="transmembrane region" description="Helical" evidence="5">
    <location>
        <begin position="31"/>
        <end position="49"/>
    </location>
</feature>
<sequence length="576" mass="61022">MNQPPPTWRDRLMPFLAWPAQWRALGVRGDIIAGITVGLVLVPQALAYAQLAGLPPHIGLYAALLPAIVGALFGSCGAIATGPVALTSLLTGASVIAVARPGTEGFLEAAIVLALLSGLIQLALGGLRLGWLLKLLSRPVMTGFINASALLIALSQVPSMLGLRMERSEHFMVDFLNMLTSFTDLHLPALAFGLATLAALILMRRIAPKLPGVLIVVAIATAISAATGFEAGGGRVVGHVPQGLPDFVLPAFDWNLIVALFPAAFVIALVSFMEVTASASVITARTGERWRQNQELIGQGLAKIASALNGGMPVSGSFSRSALNFATGAHTGLSSIVSAAFVVVTLLFLTPLLWHLPIAVLAAVIVLVVFNLLDPAAFVRTWQAGRDDGVAATATLVSTLAFAPNIQNGILVGLLISLSLMLYRDMQPRVALLGLHEDGTYRDRERFGLPHPHPNLVIMRFDSALTFVTSELFEDAAADALRAQPDVKVLLVSAAGINNVDSTGLDAISALHARAIAEQRTLAFCGLKKQIIDAMERTGLWERLQPHAHYRTEQHALEVLLAELPPPPEDDTPSAD</sequence>
<evidence type="ECO:0000256" key="3">
    <source>
        <dbReference type="ARBA" id="ARBA00022989"/>
    </source>
</evidence>
<dbReference type="Pfam" id="PF00916">
    <property type="entry name" value="Sulfate_transp"/>
    <property type="match status" value="1"/>
</dbReference>
<evidence type="ECO:0000313" key="7">
    <source>
        <dbReference type="EMBL" id="AUN95605.1"/>
    </source>
</evidence>
<gene>
    <name evidence="7" type="ORF">C0099_12100</name>
</gene>
<dbReference type="InterPro" id="IPR036513">
    <property type="entry name" value="STAS_dom_sf"/>
</dbReference>
<dbReference type="InterPro" id="IPR001902">
    <property type="entry name" value="SLC26A/SulP_fam"/>
</dbReference>
<feature type="transmembrane region" description="Helical" evidence="5">
    <location>
        <begin position="328"/>
        <end position="349"/>
    </location>
</feature>
<reference evidence="7 8" key="1">
    <citation type="submission" date="2018-01" db="EMBL/GenBank/DDBJ databases">
        <authorList>
            <person name="Fu G.-Y."/>
        </authorList>
    </citation>
    <scope>NUCLEOTIDE SEQUENCE [LARGE SCALE GENOMIC DNA]</scope>
    <source>
        <strain evidence="7 8">SY39</strain>
    </source>
</reference>
<evidence type="ECO:0000256" key="4">
    <source>
        <dbReference type="ARBA" id="ARBA00023136"/>
    </source>
</evidence>
<protein>
    <submittedName>
        <fullName evidence="7">Sodium-independent anion transporter</fullName>
    </submittedName>
</protein>
<feature type="transmembrane region" description="Helical" evidence="5">
    <location>
        <begin position="356"/>
        <end position="373"/>
    </location>
</feature>
<name>A0A2I6S8N2_9RHOO</name>
<evidence type="ECO:0000256" key="5">
    <source>
        <dbReference type="SAM" id="Phobius"/>
    </source>
</evidence>
<dbReference type="RefSeq" id="WP_102247653.1">
    <property type="nucleotide sequence ID" value="NZ_CP025682.1"/>
</dbReference>
<keyword evidence="4 5" id="KW-0472">Membrane</keyword>
<dbReference type="InterPro" id="IPR011547">
    <property type="entry name" value="SLC26A/SulP_dom"/>
</dbReference>
<feature type="transmembrane region" description="Helical" evidence="5">
    <location>
        <begin position="185"/>
        <end position="203"/>
    </location>
</feature>
<dbReference type="EMBL" id="CP025682">
    <property type="protein sequence ID" value="AUN95605.1"/>
    <property type="molecule type" value="Genomic_DNA"/>
</dbReference>
<dbReference type="CDD" id="cd07042">
    <property type="entry name" value="STAS_SulP_like_sulfate_transporter"/>
    <property type="match status" value="1"/>
</dbReference>
<dbReference type="KEGG" id="atw:C0099_12100"/>
<feature type="transmembrane region" description="Helical" evidence="5">
    <location>
        <begin position="143"/>
        <end position="165"/>
    </location>
</feature>
<evidence type="ECO:0000259" key="6">
    <source>
        <dbReference type="PROSITE" id="PS50801"/>
    </source>
</evidence>
<feature type="transmembrane region" description="Helical" evidence="5">
    <location>
        <begin position="210"/>
        <end position="229"/>
    </location>
</feature>
<dbReference type="GO" id="GO:0055085">
    <property type="term" value="P:transmembrane transport"/>
    <property type="evidence" value="ECO:0007669"/>
    <property type="project" value="InterPro"/>
</dbReference>
<dbReference type="Proteomes" id="UP000242205">
    <property type="component" value="Chromosome"/>
</dbReference>
<keyword evidence="2 5" id="KW-0812">Transmembrane</keyword>
<accession>A0A2I6S8N2</accession>
<dbReference type="Gene3D" id="3.30.750.24">
    <property type="entry name" value="STAS domain"/>
    <property type="match status" value="1"/>
</dbReference>
<dbReference type="Pfam" id="PF01740">
    <property type="entry name" value="STAS"/>
    <property type="match status" value="1"/>
</dbReference>
<keyword evidence="3 5" id="KW-1133">Transmembrane helix</keyword>
<evidence type="ECO:0000313" key="8">
    <source>
        <dbReference type="Proteomes" id="UP000242205"/>
    </source>
</evidence>
<dbReference type="AlphaFoldDB" id="A0A2I6S8N2"/>
<organism evidence="7 8">
    <name type="scientific">Pseudazoarcus pumilus</name>
    <dbReference type="NCBI Taxonomy" id="2067960"/>
    <lineage>
        <taxon>Bacteria</taxon>
        <taxon>Pseudomonadati</taxon>
        <taxon>Pseudomonadota</taxon>
        <taxon>Betaproteobacteria</taxon>
        <taxon>Rhodocyclales</taxon>
        <taxon>Zoogloeaceae</taxon>
        <taxon>Pseudazoarcus</taxon>
    </lineage>
</organism>
<evidence type="ECO:0000256" key="2">
    <source>
        <dbReference type="ARBA" id="ARBA00022692"/>
    </source>
</evidence>
<comment type="subcellular location">
    <subcellularLocation>
        <location evidence="1">Membrane</location>
        <topology evidence="1">Multi-pass membrane protein</topology>
    </subcellularLocation>
</comment>
<dbReference type="PANTHER" id="PTHR11814">
    <property type="entry name" value="SULFATE TRANSPORTER"/>
    <property type="match status" value="1"/>
</dbReference>
<dbReference type="OrthoDB" id="9769739at2"/>
<feature type="transmembrane region" description="Helical" evidence="5">
    <location>
        <begin position="61"/>
        <end position="86"/>
    </location>
</feature>